<keyword evidence="4" id="KW-0804">Transcription</keyword>
<comment type="subunit">
    <text evidence="1">Self-associates forming complexes of several hundred monomers.</text>
</comment>
<name>A0A5N4A074_PHOPY</name>
<dbReference type="EMBL" id="VVIM01000826">
    <property type="protein sequence ID" value="KAB0790720.1"/>
    <property type="molecule type" value="Genomic_DNA"/>
</dbReference>
<dbReference type="OrthoDB" id="6783928at2759"/>
<feature type="domain" description="Myb/SANT-like DNA-binding" evidence="7">
    <location>
        <begin position="17"/>
        <end position="93"/>
    </location>
</feature>
<sequence length="320" mass="37033">MNGMKMNENEAKRVRERSANFTADEKILLLNLISKHKSVIECKKTDQITSKEKDLAWDNIQNEFQMCSKVYRTKESIKKFYENKKRDTRKAAAADRAEKFKTGGGQIEDTLKFSDPTLELTMAIMNKKSVSGLHNPFDDDLSEENVNVGDALNLNNDELLFVFEEHKEMAEQSPPSTPNETPVSSARKRIHEKDDWASYKAVDLKKQTSCKLRQPKANWTSRRRPVVTESGNLALQYEKLAEVKAEIANEQLTSIKEEKTERGLKLEILKLEKEQKLLKFKQLKEEIELKNQSFQLDIQSKQLDIEIKKLQLEYFSKKAT</sequence>
<evidence type="ECO:0000313" key="9">
    <source>
        <dbReference type="Proteomes" id="UP000327044"/>
    </source>
</evidence>
<evidence type="ECO:0000256" key="6">
    <source>
        <dbReference type="SAM" id="MobiDB-lite"/>
    </source>
</evidence>
<comment type="function">
    <text evidence="5">Involved in transvection phenomena (= synapsis-dependent gene expression), where the synaptic pairing of chromosomes carrying genes with which zeste interacts influences the expression of these genes. Zeste binds to DNA and stimulates transcription from a nearby promoter.</text>
</comment>
<evidence type="ECO:0000256" key="3">
    <source>
        <dbReference type="ARBA" id="ARBA00023015"/>
    </source>
</evidence>
<dbReference type="InterPro" id="IPR028002">
    <property type="entry name" value="Myb_DNA-bind_5"/>
</dbReference>
<dbReference type="InParanoid" id="A0A5N4A074"/>
<reference evidence="8 9" key="1">
    <citation type="journal article" date="2018" name="Elife">
        <title>Firefly genomes illuminate parallel origins of bioluminescence in beetles.</title>
        <authorList>
            <person name="Fallon T.R."/>
            <person name="Lower S.E."/>
            <person name="Chang C.H."/>
            <person name="Bessho-Uehara M."/>
            <person name="Martin G.J."/>
            <person name="Bewick A.J."/>
            <person name="Behringer M."/>
            <person name="Debat H.J."/>
            <person name="Wong I."/>
            <person name="Day J.C."/>
            <person name="Suvorov A."/>
            <person name="Silva C.J."/>
            <person name="Stanger-Hall K.F."/>
            <person name="Hall D.W."/>
            <person name="Schmitz R.J."/>
            <person name="Nelson D.R."/>
            <person name="Lewis S.M."/>
            <person name="Shigenobu S."/>
            <person name="Bybee S.M."/>
            <person name="Larracuente A.M."/>
            <person name="Oba Y."/>
            <person name="Weng J.K."/>
        </authorList>
    </citation>
    <scope>NUCLEOTIDE SEQUENCE [LARGE SCALE GENOMIC DNA]</scope>
    <source>
        <strain evidence="8">1611_PpyrPB1</strain>
        <tissue evidence="8">Whole body</tissue>
    </source>
</reference>
<keyword evidence="3" id="KW-0805">Transcription regulation</keyword>
<evidence type="ECO:0000256" key="5">
    <source>
        <dbReference type="ARBA" id="ARBA00025466"/>
    </source>
</evidence>
<dbReference type="AlphaFoldDB" id="A0A5N4A074"/>
<evidence type="ECO:0000256" key="2">
    <source>
        <dbReference type="ARBA" id="ARBA00016807"/>
    </source>
</evidence>
<dbReference type="Proteomes" id="UP000327044">
    <property type="component" value="Unassembled WGS sequence"/>
</dbReference>
<organism evidence="8 9">
    <name type="scientific">Photinus pyralis</name>
    <name type="common">Common eastern firefly</name>
    <name type="synonym">Lampyris pyralis</name>
    <dbReference type="NCBI Taxonomy" id="7054"/>
    <lineage>
        <taxon>Eukaryota</taxon>
        <taxon>Metazoa</taxon>
        <taxon>Ecdysozoa</taxon>
        <taxon>Arthropoda</taxon>
        <taxon>Hexapoda</taxon>
        <taxon>Insecta</taxon>
        <taxon>Pterygota</taxon>
        <taxon>Neoptera</taxon>
        <taxon>Endopterygota</taxon>
        <taxon>Coleoptera</taxon>
        <taxon>Polyphaga</taxon>
        <taxon>Elateriformia</taxon>
        <taxon>Elateroidea</taxon>
        <taxon>Lampyridae</taxon>
        <taxon>Lampyrinae</taxon>
        <taxon>Photinus</taxon>
    </lineage>
</organism>
<evidence type="ECO:0000313" key="8">
    <source>
        <dbReference type="EMBL" id="KAB0790720.1"/>
    </source>
</evidence>
<protein>
    <recommendedName>
        <fullName evidence="2">Regulatory protein zeste</fullName>
    </recommendedName>
</protein>
<gene>
    <name evidence="8" type="ORF">PPYR_15770</name>
</gene>
<dbReference type="PANTHER" id="PTHR21411:SF0">
    <property type="entry name" value="REGULATORY PROTEIN ZESTE"/>
    <property type="match status" value="1"/>
</dbReference>
<keyword evidence="9" id="KW-1185">Reference proteome</keyword>
<dbReference type="Pfam" id="PF13873">
    <property type="entry name" value="Myb_DNA-bind_5"/>
    <property type="match status" value="1"/>
</dbReference>
<evidence type="ECO:0000256" key="1">
    <source>
        <dbReference type="ARBA" id="ARBA00011764"/>
    </source>
</evidence>
<feature type="region of interest" description="Disordered" evidence="6">
    <location>
        <begin position="169"/>
        <end position="188"/>
    </location>
</feature>
<evidence type="ECO:0000259" key="7">
    <source>
        <dbReference type="Pfam" id="PF13873"/>
    </source>
</evidence>
<comment type="caution">
    <text evidence="8">The sequence shown here is derived from an EMBL/GenBank/DDBJ whole genome shotgun (WGS) entry which is preliminary data.</text>
</comment>
<accession>A0A5N4A074</accession>
<evidence type="ECO:0000256" key="4">
    <source>
        <dbReference type="ARBA" id="ARBA00023163"/>
    </source>
</evidence>
<proteinExistence type="predicted"/>
<dbReference type="PANTHER" id="PTHR21411">
    <property type="entry name" value="APONTIC"/>
    <property type="match status" value="1"/>
</dbReference>